<dbReference type="RefSeq" id="WP_114210426.1">
    <property type="nucleotide sequence ID" value="NZ_CP030840.1"/>
</dbReference>
<dbReference type="OrthoDB" id="9808310at2"/>
<dbReference type="Pfam" id="PF02627">
    <property type="entry name" value="CMD"/>
    <property type="match status" value="1"/>
</dbReference>
<keyword evidence="3" id="KW-1185">Reference proteome</keyword>
<dbReference type="SUPFAM" id="SSF69118">
    <property type="entry name" value="AhpD-like"/>
    <property type="match status" value="1"/>
</dbReference>
<sequence length="184" mass="19961">MNTQTALFSPLGVDNAPEKSRPLLEGVQKSFKFIPNLFGVFANSPTLLEGYIGLEKTFDKGTFTAAERQVVFLAASVVNHCGYCTAAHSTVLKAFLHVPADVVSAVRSNQPVSDPKLDALVALTKEIVAERGHVRAQVMDSFLAAGYRKEQVLEVLIGVALKTMSNYLDHISHTELDPAFKSEA</sequence>
<dbReference type="EMBL" id="CP030840">
    <property type="protein sequence ID" value="AXC15824.1"/>
    <property type="molecule type" value="Genomic_DNA"/>
</dbReference>
<gene>
    <name evidence="2" type="ORF">ACPOL_6612</name>
</gene>
<evidence type="ECO:0000259" key="1">
    <source>
        <dbReference type="Pfam" id="PF02627"/>
    </source>
</evidence>
<reference evidence="2 3" key="1">
    <citation type="journal article" date="2018" name="Front. Microbiol.">
        <title>Hydrolytic Capabilities as a Key to Environmental Success: Chitinolytic and Cellulolytic Acidobacteria From Acidic Sub-arctic Soils and Boreal Peatlands.</title>
        <authorList>
            <person name="Belova S.E."/>
            <person name="Ravin N.V."/>
            <person name="Pankratov T.A."/>
            <person name="Rakitin A.L."/>
            <person name="Ivanova A.A."/>
            <person name="Beletsky A.V."/>
            <person name="Mardanov A.V."/>
            <person name="Sinninghe Damste J.S."/>
            <person name="Dedysh S.N."/>
        </authorList>
    </citation>
    <scope>NUCLEOTIDE SEQUENCE [LARGE SCALE GENOMIC DNA]</scope>
    <source>
        <strain evidence="2 3">SBC82</strain>
    </source>
</reference>
<dbReference type="InterPro" id="IPR003779">
    <property type="entry name" value="CMD-like"/>
</dbReference>
<evidence type="ECO:0000313" key="3">
    <source>
        <dbReference type="Proteomes" id="UP000253606"/>
    </source>
</evidence>
<accession>A0A2Z5GAT4</accession>
<dbReference type="Proteomes" id="UP000253606">
    <property type="component" value="Chromosome"/>
</dbReference>
<dbReference type="InterPro" id="IPR029032">
    <property type="entry name" value="AhpD-like"/>
</dbReference>
<dbReference type="Gene3D" id="1.20.1290.10">
    <property type="entry name" value="AhpD-like"/>
    <property type="match status" value="1"/>
</dbReference>
<dbReference type="AlphaFoldDB" id="A0A2Z5GAT4"/>
<dbReference type="KEGG" id="abas:ACPOL_6612"/>
<organism evidence="2 3">
    <name type="scientific">Acidisarcina polymorpha</name>
    <dbReference type="NCBI Taxonomy" id="2211140"/>
    <lineage>
        <taxon>Bacteria</taxon>
        <taxon>Pseudomonadati</taxon>
        <taxon>Acidobacteriota</taxon>
        <taxon>Terriglobia</taxon>
        <taxon>Terriglobales</taxon>
        <taxon>Acidobacteriaceae</taxon>
        <taxon>Acidisarcina</taxon>
    </lineage>
</organism>
<evidence type="ECO:0000313" key="2">
    <source>
        <dbReference type="EMBL" id="AXC15824.1"/>
    </source>
</evidence>
<dbReference type="PANTHER" id="PTHR35446:SF3">
    <property type="entry name" value="CMD DOMAIN-CONTAINING PROTEIN"/>
    <property type="match status" value="1"/>
</dbReference>
<protein>
    <submittedName>
        <fullName evidence="2">Macrophage infectivity potentiator-related protein</fullName>
    </submittedName>
</protein>
<dbReference type="PANTHER" id="PTHR35446">
    <property type="entry name" value="SI:CH211-175M2.5"/>
    <property type="match status" value="1"/>
</dbReference>
<dbReference type="GO" id="GO:0051920">
    <property type="term" value="F:peroxiredoxin activity"/>
    <property type="evidence" value="ECO:0007669"/>
    <property type="project" value="InterPro"/>
</dbReference>
<feature type="domain" description="Carboxymuconolactone decarboxylase-like" evidence="1">
    <location>
        <begin position="57"/>
        <end position="125"/>
    </location>
</feature>
<name>A0A2Z5GAT4_9BACT</name>
<proteinExistence type="predicted"/>